<evidence type="ECO:0000313" key="1">
    <source>
        <dbReference type="EMBL" id="CAH1801586.1"/>
    </source>
</evidence>
<dbReference type="GO" id="GO:0001764">
    <property type="term" value="P:neuron migration"/>
    <property type="evidence" value="ECO:0007669"/>
    <property type="project" value="TreeGrafter"/>
</dbReference>
<dbReference type="Proteomes" id="UP000749559">
    <property type="component" value="Unassembled WGS sequence"/>
</dbReference>
<dbReference type="Pfam" id="PF22352">
    <property type="entry name" value="K319L-like_PKD"/>
    <property type="match status" value="7"/>
</dbReference>
<sequence>MADKIMKYVVSVWNLDPAVQRGIAKCEPPMTYTLDGDWIPPQEDEWNDWTVGICDKPCGGGKRTDTRDCNGLNCVGDDVRVSDCNTEPCEPVEPVYSEWFEDQECDRRCGTGKRTLIRFCISGCVGDERRDEECNTDPCPTTGPDWSDWTISEPCSKTCGGGVLLETRICFTGDCAGGSRRTETCNTEPCPVIPPIGQATSSYRPDGTGLLDASGSTDPDGSIVNYKWILIGGPPDGVSIVPSQGNNPKSEVYGLKPYQEYEFSLVVVDDDGEESVPVKTRLYLSPPQAKATSEYVPNSNGKATLDGSGSIDNGVVVDYKWNVPSGLVLNHPDSSSPFATVTGIQPGTDYTFNLLVRDDDGLVSEPVETNLRVEQPVAVPEVEYTGDGNGILKGGASFDPDGTIEAYQWNGPPGVTITPIGDGSSGSVSGIKPDITYQFSLQVKDNDGITSEPVTTSLLVQPPKAVASSSYTGNGNGKLSAEGSEDVDGSVVEYRWSGPPYATITPRSGKTPEVSGLKPDVRQEFTVVAIDNDGLESAPAKTTIYVQSPTAVATSEYIPGSDGKAVLDGSASSDPDGTIVSYEWRNVGPSGPVIMSRGPGNPLGDVSGLEPGVKYVFELVTTDNEGLKSSPATTTIKVESPKAVATGEYIPGSNGRARFDGQGSSDDRQIVSYEWRNIGTPGLVIEDPTSAVTDVSNVEPGVPYKVELLVTDDDGLTSTTQFDLKVERPVAVADADFIGDGEGTLSAEDSFDPDGNVVSYEWSGPDGVQIIPNGNGRTGTVRGVTEGTYEFSLVVTDDDGLKSEPVTVEMALNRPKAKATSSYTTNGEGFVDGSQSHDIEKDGEIVRYIWSNPDLTFTPLGDGSPIAAVSGIEPDVNYEITLVVEDKDGLQSLPAKTNIYVQPPTAVATSEYIPGSGGRAVLDGSASSDPDGTIVSYDWEYTGPPGVSISPRGNGAMGDVTGLQPDNTYVFTLVTTDNNDLKSNVATTEITLISPVADAQSEYAEGGKATLDATNSFDTDSNKGELMFEWTQVSGPRDALINPTGKSSSPIADVTGIQPDEEYVFQVEVTDKHGLTSTDTTSVKVSKPMAIATGEYDDGVGKLNGEASYDDDNNIIRYKWSSPEGYQITQSDPSDPNAVVDIPVASKRMFYMSVTDDTGLQSDTVEVELAGPPSAIIGVEKDPDTPNKVTLDGTESKLPPGNNNAQYKWEVVSSPPGAPKGQFDNAFSPKPELSNLVEGNYVVQLTVTDPDTGLTAVDTTEIRVAKTTDPVAVAEGQYIKDGKGMLSGIKSYDEDKDGRIVKYTWSVASGDGTEDVRVFETKALGVAEVYGIKPATTAQFTLVVEDNTGALSQEAKTEISGPPIAKAVPSFETGVPVIDASNSLLPPGHTGLYRIEQLDGPTTANIADPQSPVTEVENLVPGVYSFRVTVTDEQTGLVDWTTVQITVSRDGGWSEWVVGDCSVTCGGGSRTNTRQCNN</sequence>
<dbReference type="SMART" id="SM00209">
    <property type="entry name" value="TSP1"/>
    <property type="match status" value="3"/>
</dbReference>
<dbReference type="InterPro" id="IPR029865">
    <property type="entry name" value="KIAA0319-like"/>
</dbReference>
<dbReference type="InterPro" id="IPR000601">
    <property type="entry name" value="PKD_dom"/>
</dbReference>
<dbReference type="GO" id="GO:0031410">
    <property type="term" value="C:cytoplasmic vesicle"/>
    <property type="evidence" value="ECO:0007669"/>
    <property type="project" value="TreeGrafter"/>
</dbReference>
<dbReference type="InterPro" id="IPR000884">
    <property type="entry name" value="TSP1_rpt"/>
</dbReference>
<dbReference type="OrthoDB" id="5781878at2759"/>
<dbReference type="GO" id="GO:0016020">
    <property type="term" value="C:membrane"/>
    <property type="evidence" value="ECO:0007669"/>
    <property type="project" value="TreeGrafter"/>
</dbReference>
<dbReference type="InterPro" id="IPR036383">
    <property type="entry name" value="TSP1_rpt_sf"/>
</dbReference>
<keyword evidence="2" id="KW-1185">Reference proteome</keyword>
<organism evidence="1 2">
    <name type="scientific">Owenia fusiformis</name>
    <name type="common">Polychaete worm</name>
    <dbReference type="NCBI Taxonomy" id="6347"/>
    <lineage>
        <taxon>Eukaryota</taxon>
        <taxon>Metazoa</taxon>
        <taxon>Spiralia</taxon>
        <taxon>Lophotrochozoa</taxon>
        <taxon>Annelida</taxon>
        <taxon>Polychaeta</taxon>
        <taxon>Sedentaria</taxon>
        <taxon>Canalipalpata</taxon>
        <taxon>Sabellida</taxon>
        <taxon>Oweniida</taxon>
        <taxon>Oweniidae</taxon>
        <taxon>Owenia</taxon>
    </lineage>
</organism>
<protein>
    <submittedName>
        <fullName evidence="1">Uncharacterized protein</fullName>
    </submittedName>
</protein>
<proteinExistence type="predicted"/>
<dbReference type="EMBL" id="CAIIXF020000012">
    <property type="protein sequence ID" value="CAH1801586.1"/>
    <property type="molecule type" value="Genomic_DNA"/>
</dbReference>
<dbReference type="Pfam" id="PF18911">
    <property type="entry name" value="PKD_4"/>
    <property type="match status" value="1"/>
</dbReference>
<reference evidence="1" key="1">
    <citation type="submission" date="2022-03" db="EMBL/GenBank/DDBJ databases">
        <authorList>
            <person name="Martin C."/>
        </authorList>
    </citation>
    <scope>NUCLEOTIDE SEQUENCE</scope>
</reference>
<evidence type="ECO:0000313" key="2">
    <source>
        <dbReference type="Proteomes" id="UP000749559"/>
    </source>
</evidence>
<dbReference type="Pfam" id="PF00090">
    <property type="entry name" value="TSP_1"/>
    <property type="match status" value="3"/>
</dbReference>
<dbReference type="CDD" id="cd00146">
    <property type="entry name" value="PKD"/>
    <property type="match status" value="1"/>
</dbReference>
<accession>A0A8J1TJZ7</accession>
<dbReference type="SUPFAM" id="SSF49299">
    <property type="entry name" value="PKD domain"/>
    <property type="match status" value="2"/>
</dbReference>
<feature type="non-terminal residue" evidence="1">
    <location>
        <position position="1478"/>
    </location>
</feature>
<dbReference type="InterPro" id="IPR022409">
    <property type="entry name" value="PKD/Chitinase_dom"/>
</dbReference>
<dbReference type="SUPFAM" id="SSF82895">
    <property type="entry name" value="TSP-1 type 1 repeat"/>
    <property type="match status" value="1"/>
</dbReference>
<dbReference type="SMART" id="SM00060">
    <property type="entry name" value="FN3"/>
    <property type="match status" value="7"/>
</dbReference>
<dbReference type="InterPro" id="IPR035986">
    <property type="entry name" value="PKD_dom_sf"/>
</dbReference>
<dbReference type="PANTHER" id="PTHR46182">
    <property type="entry name" value="FI19480P1"/>
    <property type="match status" value="1"/>
</dbReference>
<dbReference type="InterPro" id="IPR013783">
    <property type="entry name" value="Ig-like_fold"/>
</dbReference>
<name>A0A8J1TJZ7_OWEFU</name>
<dbReference type="PANTHER" id="PTHR46182:SF2">
    <property type="entry name" value="FI19480P1"/>
    <property type="match status" value="1"/>
</dbReference>
<dbReference type="PROSITE" id="PS50853">
    <property type="entry name" value="FN3"/>
    <property type="match status" value="1"/>
</dbReference>
<dbReference type="PROSITE" id="PS50092">
    <property type="entry name" value="TSP1"/>
    <property type="match status" value="3"/>
</dbReference>
<gene>
    <name evidence="1" type="ORF">OFUS_LOCUS25366</name>
</gene>
<dbReference type="Gene3D" id="2.20.100.10">
    <property type="entry name" value="Thrombospondin type-1 (TSP1) repeat"/>
    <property type="match status" value="2"/>
</dbReference>
<dbReference type="Gene3D" id="2.60.40.10">
    <property type="entry name" value="Immunoglobulins"/>
    <property type="match status" value="12"/>
</dbReference>
<dbReference type="InterPro" id="IPR003961">
    <property type="entry name" value="FN3_dom"/>
</dbReference>
<dbReference type="SMART" id="SM00089">
    <property type="entry name" value="PKD"/>
    <property type="match status" value="9"/>
</dbReference>
<comment type="caution">
    <text evidence="1">The sequence shown here is derived from an EMBL/GenBank/DDBJ whole genome shotgun (WGS) entry which is preliminary data.</text>
</comment>